<feature type="domain" description="Major facilitator superfamily (MFS) profile" evidence="6">
    <location>
        <begin position="44"/>
        <end position="130"/>
    </location>
</feature>
<evidence type="ECO:0000256" key="1">
    <source>
        <dbReference type="ARBA" id="ARBA00004141"/>
    </source>
</evidence>
<feature type="region of interest" description="Disordered" evidence="5">
    <location>
        <begin position="1"/>
        <end position="38"/>
    </location>
</feature>
<keyword evidence="3" id="KW-1133">Transmembrane helix</keyword>
<evidence type="ECO:0000256" key="2">
    <source>
        <dbReference type="ARBA" id="ARBA00022692"/>
    </source>
</evidence>
<name>A0A210QG14_MIZYE</name>
<dbReference type="SUPFAM" id="SSF103473">
    <property type="entry name" value="MFS general substrate transporter"/>
    <property type="match status" value="1"/>
</dbReference>
<protein>
    <recommendedName>
        <fullName evidence="6">Major facilitator superfamily (MFS) profile domain-containing protein</fullName>
    </recommendedName>
</protein>
<dbReference type="EMBL" id="NEDP02003823">
    <property type="protein sequence ID" value="OWF47686.1"/>
    <property type="molecule type" value="Genomic_DNA"/>
</dbReference>
<dbReference type="Proteomes" id="UP000242188">
    <property type="component" value="Unassembled WGS sequence"/>
</dbReference>
<organism evidence="7 8">
    <name type="scientific">Mizuhopecten yessoensis</name>
    <name type="common">Japanese scallop</name>
    <name type="synonym">Patinopecten yessoensis</name>
    <dbReference type="NCBI Taxonomy" id="6573"/>
    <lineage>
        <taxon>Eukaryota</taxon>
        <taxon>Metazoa</taxon>
        <taxon>Spiralia</taxon>
        <taxon>Lophotrochozoa</taxon>
        <taxon>Mollusca</taxon>
        <taxon>Bivalvia</taxon>
        <taxon>Autobranchia</taxon>
        <taxon>Pteriomorphia</taxon>
        <taxon>Pectinida</taxon>
        <taxon>Pectinoidea</taxon>
        <taxon>Pectinidae</taxon>
        <taxon>Mizuhopecten</taxon>
    </lineage>
</organism>
<accession>A0A210QG14</accession>
<dbReference type="InterPro" id="IPR036259">
    <property type="entry name" value="MFS_trans_sf"/>
</dbReference>
<dbReference type="GO" id="GO:0022857">
    <property type="term" value="F:transmembrane transporter activity"/>
    <property type="evidence" value="ECO:0007669"/>
    <property type="project" value="InterPro"/>
</dbReference>
<dbReference type="Gene3D" id="1.20.1250.20">
    <property type="entry name" value="MFS general substrate transporter like domains"/>
    <property type="match status" value="1"/>
</dbReference>
<dbReference type="InterPro" id="IPR020846">
    <property type="entry name" value="MFS_dom"/>
</dbReference>
<proteinExistence type="predicted"/>
<keyword evidence="4" id="KW-0472">Membrane</keyword>
<dbReference type="OrthoDB" id="546893at2759"/>
<dbReference type="AlphaFoldDB" id="A0A210QG14"/>
<comment type="caution">
    <text evidence="7">The sequence shown here is derived from an EMBL/GenBank/DDBJ whole genome shotgun (WGS) entry which is preliminary data.</text>
</comment>
<evidence type="ECO:0000256" key="4">
    <source>
        <dbReference type="ARBA" id="ARBA00023136"/>
    </source>
</evidence>
<evidence type="ECO:0000256" key="3">
    <source>
        <dbReference type="ARBA" id="ARBA00022989"/>
    </source>
</evidence>
<reference evidence="7 8" key="1">
    <citation type="journal article" date="2017" name="Nat. Ecol. Evol.">
        <title>Scallop genome provides insights into evolution of bilaterian karyotype and development.</title>
        <authorList>
            <person name="Wang S."/>
            <person name="Zhang J."/>
            <person name="Jiao W."/>
            <person name="Li J."/>
            <person name="Xun X."/>
            <person name="Sun Y."/>
            <person name="Guo X."/>
            <person name="Huan P."/>
            <person name="Dong B."/>
            <person name="Zhang L."/>
            <person name="Hu X."/>
            <person name="Sun X."/>
            <person name="Wang J."/>
            <person name="Zhao C."/>
            <person name="Wang Y."/>
            <person name="Wang D."/>
            <person name="Huang X."/>
            <person name="Wang R."/>
            <person name="Lv J."/>
            <person name="Li Y."/>
            <person name="Zhang Z."/>
            <person name="Liu B."/>
            <person name="Lu W."/>
            <person name="Hui Y."/>
            <person name="Liang J."/>
            <person name="Zhou Z."/>
            <person name="Hou R."/>
            <person name="Li X."/>
            <person name="Liu Y."/>
            <person name="Li H."/>
            <person name="Ning X."/>
            <person name="Lin Y."/>
            <person name="Zhao L."/>
            <person name="Xing Q."/>
            <person name="Dou J."/>
            <person name="Li Y."/>
            <person name="Mao J."/>
            <person name="Guo H."/>
            <person name="Dou H."/>
            <person name="Li T."/>
            <person name="Mu C."/>
            <person name="Jiang W."/>
            <person name="Fu Q."/>
            <person name="Fu X."/>
            <person name="Miao Y."/>
            <person name="Liu J."/>
            <person name="Yu Q."/>
            <person name="Li R."/>
            <person name="Liao H."/>
            <person name="Li X."/>
            <person name="Kong Y."/>
            <person name="Jiang Z."/>
            <person name="Chourrout D."/>
            <person name="Li R."/>
            <person name="Bao Z."/>
        </authorList>
    </citation>
    <scope>NUCLEOTIDE SEQUENCE [LARGE SCALE GENOMIC DNA]</scope>
    <source>
        <strain evidence="7 8">PY_sf001</strain>
    </source>
</reference>
<dbReference type="PROSITE" id="PS50850">
    <property type="entry name" value="MFS"/>
    <property type="match status" value="1"/>
</dbReference>
<dbReference type="PANTHER" id="PTHR23121">
    <property type="entry name" value="SODIUM-DEPENDENT GLUCOSE TRANSPORTER 1"/>
    <property type="match status" value="1"/>
</dbReference>
<gene>
    <name evidence="7" type="ORF">KP79_PYT01278</name>
</gene>
<dbReference type="GO" id="GO:0016020">
    <property type="term" value="C:membrane"/>
    <property type="evidence" value="ECO:0007669"/>
    <property type="project" value="UniProtKB-SubCell"/>
</dbReference>
<evidence type="ECO:0000313" key="7">
    <source>
        <dbReference type="EMBL" id="OWF47686.1"/>
    </source>
</evidence>
<keyword evidence="2" id="KW-0812">Transmembrane</keyword>
<sequence length="130" mass="13886">MAELKTITPPGNLPARNKVSQSDERIAAENEKDENGEEATCSKVMRTMALVCVWIAMGTYMEINGPTLKDLVLRTGSSYEDITSAVSGRSVGKFVGVVIGGLLTDRFGRYCDLFLALSLTVAATAVAIVP</sequence>
<comment type="subcellular location">
    <subcellularLocation>
        <location evidence="1">Membrane</location>
        <topology evidence="1">Multi-pass membrane protein</topology>
    </subcellularLocation>
</comment>
<evidence type="ECO:0000256" key="5">
    <source>
        <dbReference type="SAM" id="MobiDB-lite"/>
    </source>
</evidence>
<dbReference type="STRING" id="6573.A0A210QG14"/>
<feature type="compositionally biased region" description="Basic and acidic residues" evidence="5">
    <location>
        <begin position="21"/>
        <end position="30"/>
    </location>
</feature>
<evidence type="ECO:0000259" key="6">
    <source>
        <dbReference type="PROSITE" id="PS50850"/>
    </source>
</evidence>
<keyword evidence="8" id="KW-1185">Reference proteome</keyword>
<evidence type="ECO:0000313" key="8">
    <source>
        <dbReference type="Proteomes" id="UP000242188"/>
    </source>
</evidence>
<dbReference type="PANTHER" id="PTHR23121:SF9">
    <property type="entry name" value="SODIUM-DEPENDENT GLUCOSE TRANSPORTER 1"/>
    <property type="match status" value="1"/>
</dbReference>